<evidence type="ECO:0000256" key="3">
    <source>
        <dbReference type="SAM" id="Phobius"/>
    </source>
</evidence>
<dbReference type="PANTHER" id="PTHR47197">
    <property type="entry name" value="PROTEIN NIRF"/>
    <property type="match status" value="1"/>
</dbReference>
<sequence length="417" mass="43384">MYVDDDPVYKRRRLVALAVVIAVLLGLCALGRVLLGGDEAKPAAAAAPVAAAAPAKKATTVEQAAPPLRPQEEQGEPAGTADTELVRVQRITGGLTPKSVVASGQGLVLAQNMMYSHTVTAYRPDGARVATVSDTVDLSDFGVKGHPGRSKGAPVEVAFSPDGRTAWVSQYSMYGKGFAPEGADSCTSGAGISNSYLYELDTSTFEVRRVVEVGAVPKYVAVTPDGRSVLVSNWCSMDLTVVDAAKGTVTRTIPTGGQHPRGIAVSPDSTTAYVAIMGSDRTVAVDLAKGSVRTLAETGDKPRHVVISPEGDYLYVTNSGAATVSKVEVSSGKVVAEAKTAADPRSTAISPDGAALYVVEYGAARVSKILTADMELVDSEPTDGLPIGVTYEPTTKRVWVACYSGSIVVYDDSRRGA</sequence>
<feature type="domain" description="YNCE-like beta-propeller" evidence="4">
    <location>
        <begin position="257"/>
        <end position="401"/>
    </location>
</feature>
<dbReference type="RefSeq" id="WP_068271429.1">
    <property type="nucleotide sequence ID" value="NZ_LQZG01000001.1"/>
</dbReference>
<dbReference type="InterPro" id="IPR011964">
    <property type="entry name" value="YVTN_b-propeller_repeat"/>
</dbReference>
<dbReference type="InterPro" id="IPR048433">
    <property type="entry name" value="YNCE-like_beta-prop"/>
</dbReference>
<dbReference type="InterPro" id="IPR015943">
    <property type="entry name" value="WD40/YVTN_repeat-like_dom_sf"/>
</dbReference>
<keyword evidence="3" id="KW-0472">Membrane</keyword>
<dbReference type="InterPro" id="IPR011048">
    <property type="entry name" value="Haem_d1_sf"/>
</dbReference>
<evidence type="ECO:0000313" key="6">
    <source>
        <dbReference type="Proteomes" id="UP000076976"/>
    </source>
</evidence>
<dbReference type="InterPro" id="IPR051200">
    <property type="entry name" value="Host-pathogen_enzymatic-act"/>
</dbReference>
<dbReference type="AlphaFoldDB" id="A0A176QGJ7"/>
<reference evidence="5 6" key="1">
    <citation type="submission" date="2016-01" db="EMBL/GenBank/DDBJ databases">
        <title>Janibacter melonis strain CD11_4 genome sequencing and assembly.</title>
        <authorList>
            <person name="Nair G.R."/>
            <person name="Kaur G."/>
            <person name="Chander A.M."/>
            <person name="Mayilraj S."/>
        </authorList>
    </citation>
    <scope>NUCLEOTIDE SEQUENCE [LARGE SCALE GENOMIC DNA]</scope>
    <source>
        <strain evidence="5 6">CD11-4</strain>
    </source>
</reference>
<dbReference type="Proteomes" id="UP000076976">
    <property type="component" value="Unassembled WGS sequence"/>
</dbReference>
<proteinExistence type="predicted"/>
<dbReference type="EMBL" id="LQZG01000001">
    <property type="protein sequence ID" value="OAB88833.1"/>
    <property type="molecule type" value="Genomic_DNA"/>
</dbReference>
<keyword evidence="1" id="KW-0732">Signal</keyword>
<dbReference type="STRING" id="262209.AWH69_03395"/>
<name>A0A176QGJ7_9MICO</name>
<feature type="transmembrane region" description="Helical" evidence="3">
    <location>
        <begin position="14"/>
        <end position="35"/>
    </location>
</feature>
<feature type="region of interest" description="Disordered" evidence="2">
    <location>
        <begin position="58"/>
        <end position="79"/>
    </location>
</feature>
<evidence type="ECO:0000259" key="4">
    <source>
        <dbReference type="Pfam" id="PF21783"/>
    </source>
</evidence>
<keyword evidence="3" id="KW-0812">Transmembrane</keyword>
<organism evidence="5 6">
    <name type="scientific">Janibacter melonis</name>
    <dbReference type="NCBI Taxonomy" id="262209"/>
    <lineage>
        <taxon>Bacteria</taxon>
        <taxon>Bacillati</taxon>
        <taxon>Actinomycetota</taxon>
        <taxon>Actinomycetes</taxon>
        <taxon>Micrococcales</taxon>
        <taxon>Intrasporangiaceae</taxon>
        <taxon>Janibacter</taxon>
    </lineage>
</organism>
<dbReference type="Pfam" id="PF21783">
    <property type="entry name" value="YNCE"/>
    <property type="match status" value="1"/>
</dbReference>
<dbReference type="Gene3D" id="2.130.10.10">
    <property type="entry name" value="YVTN repeat-like/Quinoprotein amine dehydrogenase"/>
    <property type="match status" value="3"/>
</dbReference>
<comment type="caution">
    <text evidence="5">The sequence shown here is derived from an EMBL/GenBank/DDBJ whole genome shotgun (WGS) entry which is preliminary data.</text>
</comment>
<dbReference type="NCBIfam" id="TIGR02276">
    <property type="entry name" value="beta_rpt_yvtn"/>
    <property type="match status" value="1"/>
</dbReference>
<gene>
    <name evidence="5" type="ORF">AWH69_03395</name>
</gene>
<evidence type="ECO:0000313" key="5">
    <source>
        <dbReference type="EMBL" id="OAB88833.1"/>
    </source>
</evidence>
<dbReference type="SUPFAM" id="SSF51004">
    <property type="entry name" value="C-terminal (heme d1) domain of cytochrome cd1-nitrite reductase"/>
    <property type="match status" value="1"/>
</dbReference>
<accession>A0A176QGJ7</accession>
<evidence type="ECO:0000256" key="1">
    <source>
        <dbReference type="ARBA" id="ARBA00022729"/>
    </source>
</evidence>
<dbReference type="PANTHER" id="PTHR47197:SF3">
    <property type="entry name" value="DIHYDRO-HEME D1 DEHYDROGENASE"/>
    <property type="match status" value="1"/>
</dbReference>
<evidence type="ECO:0000256" key="2">
    <source>
        <dbReference type="SAM" id="MobiDB-lite"/>
    </source>
</evidence>
<keyword evidence="6" id="KW-1185">Reference proteome</keyword>
<protein>
    <recommendedName>
        <fullName evidence="4">YNCE-like beta-propeller domain-containing protein</fullName>
    </recommendedName>
</protein>
<keyword evidence="3" id="KW-1133">Transmembrane helix</keyword>